<name>A0A0H2R4B4_9AGAM</name>
<feature type="compositionally biased region" description="Polar residues" evidence="1">
    <location>
        <begin position="457"/>
        <end position="467"/>
    </location>
</feature>
<feature type="region of interest" description="Disordered" evidence="1">
    <location>
        <begin position="191"/>
        <end position="212"/>
    </location>
</feature>
<feature type="region of interest" description="Disordered" evidence="1">
    <location>
        <begin position="354"/>
        <end position="467"/>
    </location>
</feature>
<reference evidence="2 3" key="1">
    <citation type="submission" date="2015-04" db="EMBL/GenBank/DDBJ databases">
        <title>Complete genome sequence of Schizopora paradoxa KUC8140, a cosmopolitan wood degrader in East Asia.</title>
        <authorList>
            <consortium name="DOE Joint Genome Institute"/>
            <person name="Min B."/>
            <person name="Park H."/>
            <person name="Jang Y."/>
            <person name="Kim J.-J."/>
            <person name="Kim K.H."/>
            <person name="Pangilinan J."/>
            <person name="Lipzen A."/>
            <person name="Riley R."/>
            <person name="Grigoriev I.V."/>
            <person name="Spatafora J.W."/>
            <person name="Choi I.-G."/>
        </authorList>
    </citation>
    <scope>NUCLEOTIDE SEQUENCE [LARGE SCALE GENOMIC DNA]</scope>
    <source>
        <strain evidence="2 3">KUC8140</strain>
    </source>
</reference>
<evidence type="ECO:0000313" key="2">
    <source>
        <dbReference type="EMBL" id="KLO06172.1"/>
    </source>
</evidence>
<organism evidence="2 3">
    <name type="scientific">Schizopora paradoxa</name>
    <dbReference type="NCBI Taxonomy" id="27342"/>
    <lineage>
        <taxon>Eukaryota</taxon>
        <taxon>Fungi</taxon>
        <taxon>Dikarya</taxon>
        <taxon>Basidiomycota</taxon>
        <taxon>Agaricomycotina</taxon>
        <taxon>Agaricomycetes</taxon>
        <taxon>Hymenochaetales</taxon>
        <taxon>Schizoporaceae</taxon>
        <taxon>Schizopora</taxon>
    </lineage>
</organism>
<feature type="compositionally biased region" description="Low complexity" evidence="1">
    <location>
        <begin position="365"/>
        <end position="374"/>
    </location>
</feature>
<feature type="compositionally biased region" description="Acidic residues" evidence="1">
    <location>
        <begin position="405"/>
        <end position="418"/>
    </location>
</feature>
<proteinExistence type="predicted"/>
<evidence type="ECO:0000313" key="3">
    <source>
        <dbReference type="Proteomes" id="UP000053477"/>
    </source>
</evidence>
<dbReference type="Proteomes" id="UP000053477">
    <property type="component" value="Unassembled WGS sequence"/>
</dbReference>
<keyword evidence="3" id="KW-1185">Reference proteome</keyword>
<feature type="compositionally biased region" description="Polar residues" evidence="1">
    <location>
        <begin position="355"/>
        <end position="364"/>
    </location>
</feature>
<gene>
    <name evidence="2" type="ORF">SCHPADRAFT_933222</name>
</gene>
<feature type="region of interest" description="Disordered" evidence="1">
    <location>
        <begin position="81"/>
        <end position="126"/>
    </location>
</feature>
<protein>
    <submittedName>
        <fullName evidence="2">Uncharacterized protein</fullName>
    </submittedName>
</protein>
<feature type="compositionally biased region" description="Low complexity" evidence="1">
    <location>
        <begin position="99"/>
        <end position="116"/>
    </location>
</feature>
<evidence type="ECO:0000256" key="1">
    <source>
        <dbReference type="SAM" id="MobiDB-lite"/>
    </source>
</evidence>
<dbReference type="EMBL" id="KQ086230">
    <property type="protein sequence ID" value="KLO06172.1"/>
    <property type="molecule type" value="Genomic_DNA"/>
</dbReference>
<feature type="compositionally biased region" description="Low complexity" evidence="1">
    <location>
        <begin position="10"/>
        <end position="20"/>
    </location>
</feature>
<accession>A0A0H2R4B4</accession>
<feature type="region of interest" description="Disordered" evidence="1">
    <location>
        <begin position="1"/>
        <end position="43"/>
    </location>
</feature>
<dbReference type="AlphaFoldDB" id="A0A0H2R4B4"/>
<sequence>MPVALKRTHSSPSSSDTLLPSPGPHKLARVQSSSKDLKENMSSRVQAVSKMYMEAGRVQPKELRRESAIHTFVQRIPLSRNCVNEGGKSSRPLPPLPTLPATSSMPSFGTAASSLAGPPPSPATDVSANVASSILRRPVGGLKRSNASCNLLDLVSSGSNVNASSAPPPPKKEEKFNFEEAVKKLKSAKPISPSLMNDRPSARSPPAPPIISRRFLPPSPLCDASFKPQEVDMMQQRVTLHRRGMFVPPRPPIDMLLAKSESIRHRRLFLEPSHSLASIYLDAFGPSTTSLWQASPYLKTAVSTSAKAFEGTRVVFDDKYPLYMNYDSDAEIARMIDEDIARNRAEYFDNAPFFSASSNEQQPPSNSTSTGTYSSDDDDDFILLDSPGAKKLEPLLPPPRRFEPDSDGEDEMYDDDDGWIGFTARPSSRLGVSPPSSPSHSRFRRVEEPEDIYLPESPTTVDTFELD</sequence>
<dbReference type="InParanoid" id="A0A0H2R4B4"/>